<evidence type="ECO:0000313" key="3">
    <source>
        <dbReference type="Proteomes" id="UP001519296"/>
    </source>
</evidence>
<dbReference type="Proteomes" id="UP001519296">
    <property type="component" value="Unassembled WGS sequence"/>
</dbReference>
<name>A0ABS5B3H8_9STRE</name>
<sequence>MKYSAKHHGVIEGLSNFFAFTAAGLSAYHAGKPVGQVSKPQTQGVDPTPQAPTAGESTPPPTYNRDYILENIRKSKEARQASNFGEYVKKEKEILRKLEEFPPTKRPSWRQSEIDIGKDYPDYEAQKSFLNGEEVPYRTKGSVRPEYYKSGHSIEVKNYNLETPSGRNNLVNNVSKQIIQRNANLPSGTFQTIVVDIRGQRVSHDILKSIKSKILNKSQTQVEIRFMK</sequence>
<evidence type="ECO:0008006" key="4">
    <source>
        <dbReference type="Google" id="ProtNLM"/>
    </source>
</evidence>
<dbReference type="RefSeq" id="WP_209627706.1">
    <property type="nucleotide sequence ID" value="NZ_PRDG01000002.1"/>
</dbReference>
<organism evidence="2 3">
    <name type="scientific">Streptococcus oricebi</name>
    <dbReference type="NCBI Taxonomy" id="1547447"/>
    <lineage>
        <taxon>Bacteria</taxon>
        <taxon>Bacillati</taxon>
        <taxon>Bacillota</taxon>
        <taxon>Bacilli</taxon>
        <taxon>Lactobacillales</taxon>
        <taxon>Streptococcaceae</taxon>
        <taxon>Streptococcus</taxon>
    </lineage>
</organism>
<protein>
    <recommendedName>
        <fullName evidence="4">tRNA nuclease CdiA C-terminal domain-containing protein</fullName>
    </recommendedName>
</protein>
<comment type="caution">
    <text evidence="2">The sequence shown here is derived from an EMBL/GenBank/DDBJ whole genome shotgun (WGS) entry which is preliminary data.</text>
</comment>
<keyword evidence="3" id="KW-1185">Reference proteome</keyword>
<gene>
    <name evidence="2" type="ORF">C4K46_04655</name>
</gene>
<proteinExistence type="predicted"/>
<feature type="region of interest" description="Disordered" evidence="1">
    <location>
        <begin position="34"/>
        <end position="63"/>
    </location>
</feature>
<accession>A0ABS5B3H8</accession>
<dbReference type="EMBL" id="PRDG01000002">
    <property type="protein sequence ID" value="MBP2623226.1"/>
    <property type="molecule type" value="Genomic_DNA"/>
</dbReference>
<evidence type="ECO:0000256" key="1">
    <source>
        <dbReference type="SAM" id="MobiDB-lite"/>
    </source>
</evidence>
<evidence type="ECO:0000313" key="2">
    <source>
        <dbReference type="EMBL" id="MBP2623226.1"/>
    </source>
</evidence>
<reference evidence="2 3" key="1">
    <citation type="submission" date="2018-02" db="EMBL/GenBank/DDBJ databases">
        <title>Draft genome sequence of Streptococcus oricebi CCUG 70868T type strain.</title>
        <authorList>
            <person name="Mendez V."/>
            <person name="Salva-Serra F."/>
            <person name="Jaen-Luchoro D."/>
            <person name="Gonzales-Siles L."/>
            <person name="Karlsson R."/>
            <person name="Engstrom-Jakobsson H."/>
            <person name="Busquets A."/>
            <person name="Gomila M."/>
            <person name="Pineiro-Iglesias B."/>
            <person name="Bennasar-Figueras A."/>
            <person name="Seeger M."/>
            <person name="Moore E."/>
        </authorList>
    </citation>
    <scope>NUCLEOTIDE SEQUENCE [LARGE SCALE GENOMIC DNA]</scope>
    <source>
        <strain evidence="2 3">CCUG 70868</strain>
    </source>
</reference>